<reference evidence="3" key="1">
    <citation type="journal article" date="2019" name="Int. J. Syst. Evol. Microbiol.">
        <title>The Global Catalogue of Microorganisms (GCM) 10K type strain sequencing project: providing services to taxonomists for standard genome sequencing and annotation.</title>
        <authorList>
            <consortium name="The Broad Institute Genomics Platform"/>
            <consortium name="The Broad Institute Genome Sequencing Center for Infectious Disease"/>
            <person name="Wu L."/>
            <person name="Ma J."/>
        </authorList>
    </citation>
    <scope>NUCLEOTIDE SEQUENCE [LARGE SCALE GENOMIC DNA]</scope>
    <source>
        <strain evidence="3">JCM 32105</strain>
    </source>
</reference>
<proteinExistence type="predicted"/>
<dbReference type="CDD" id="cd14789">
    <property type="entry name" value="Tiki"/>
    <property type="match status" value="1"/>
</dbReference>
<keyword evidence="1" id="KW-0732">Signal</keyword>
<dbReference type="PANTHER" id="PTHR40590:SF1">
    <property type="entry name" value="CYTOPLASMIC PROTEIN"/>
    <property type="match status" value="1"/>
</dbReference>
<dbReference type="InterPro" id="IPR047111">
    <property type="entry name" value="YbaP-like"/>
</dbReference>
<dbReference type="PANTHER" id="PTHR40590">
    <property type="entry name" value="CYTOPLASMIC PROTEIN-RELATED"/>
    <property type="match status" value="1"/>
</dbReference>
<protein>
    <recommendedName>
        <fullName evidence="4">TraB/GumN family protein</fullName>
    </recommendedName>
</protein>
<name>A0ABP8NMA8_9BACT</name>
<evidence type="ECO:0008006" key="4">
    <source>
        <dbReference type="Google" id="ProtNLM"/>
    </source>
</evidence>
<dbReference type="InterPro" id="IPR002816">
    <property type="entry name" value="TraB/PrgY/GumN_fam"/>
</dbReference>
<comment type="caution">
    <text evidence="2">The sequence shown here is derived from an EMBL/GenBank/DDBJ whole genome shotgun (WGS) entry which is preliminary data.</text>
</comment>
<sequence length="1156" mass="131223">MRSFIPFLILLFALHMPAHAQETGKTLLWRITGNGLQKPSYLYGTMHLKARKLFDFPDSLYAALDNTEVFALEVNPDSLNNLVTDYADKLINKKEKDEDHKKEKKLRDILTPSELRTLRENLPAGSDIDPEELTVKQAYLMKDKLTRHRTHKDDMSTFVDAYLYSIAKDKDKIISGLERMEDQLNLLLETDMSSVDPKKMANYISSSTSIEDQMIEMYLDKDLDALLKLTNLMSEKQEDLLLTERNKTMLHSMDSIMQLHSLFSAVGALHLPGAHGLISLLRAKGYTVRPVMCNTYKNGADYKFRAEGANWVTVTSEKDGYSIAMPGQPNDINAGNGTVVMKMYFDLVSSKCYIVNHTNRPDTSTSPDELADIMAKSMSAVADDIESRPVKNGGLTGKEYFFKGKADLHYHMQILVNNTDIYMLGVYAQGPTVRNADAFFNSFRRIPKSSAALITRTFDDIRLTASVPDNKPVRAVEHSEDSSGKQTVYTIVDPALGVYYFIVCNEVGVGYNFNNDTVFVRGMKDKLAGQKLGSTFSKISHDGYNGYDIETDLFSNMRIKSRLLFCGNREYNALVQYPDNEKNSAGADEFLRSLRVIPSYPASMHLQMPSTGAFSTFAPLPFREDTADGPGVDTTMPYTLTYQCFDTGTLLTYDIRVKRLSPYYWNTDDTLMLRTWISMVILPTDSTPVYTYRTKDGMLYGEARAYKTYSDKIHRIVAISDGRTRYMLDCTYPISLKDDRRIDSFYSAFRVLKRDLQSLRRSSDALLADLHSADSATNARANKSIDEVFFSTNDLPILLREACRPFPYDTSSTTYEDISSRLFDLVVRYADSITLPQLKALYNDPVIARKGRQFNVLNMISDKEDTVAAYSIIKELLLTSPPAHGSSYLSYYRLRRHLPLVRTLYPELLQHCADSTISYLVCELAHDLLDSGRISMNEIFPYAATIIEKSRQQRQHNGAMPDKSLLHLLARIGSADAWKEIEQYQYINKNGLRYAAVVVLVDSQRTPAPAVLDSIAADRDLRKGLYDMLDKHGRISLFPRRFLKQEHFAESSISEMDYEGYYSNYTPIGTRMEMYKGKKQKFYLYDIEEIESGKHYLGVAGPYKDNVSLTIDSDDDASGMYEEPLDKTNVNNQLKVYLINKKIADTRNADKVSDTD</sequence>
<keyword evidence="3" id="KW-1185">Reference proteome</keyword>
<dbReference type="Pfam" id="PF01963">
    <property type="entry name" value="TraB_PrgY_gumN"/>
    <property type="match status" value="1"/>
</dbReference>
<dbReference type="EMBL" id="BAABFA010000024">
    <property type="protein sequence ID" value="GAA4469652.1"/>
    <property type="molecule type" value="Genomic_DNA"/>
</dbReference>
<organism evidence="2 3">
    <name type="scientific">Nemorincola caseinilytica</name>
    <dbReference type="NCBI Taxonomy" id="2054315"/>
    <lineage>
        <taxon>Bacteria</taxon>
        <taxon>Pseudomonadati</taxon>
        <taxon>Bacteroidota</taxon>
        <taxon>Chitinophagia</taxon>
        <taxon>Chitinophagales</taxon>
        <taxon>Chitinophagaceae</taxon>
        <taxon>Nemorincola</taxon>
    </lineage>
</organism>
<dbReference type="RefSeq" id="WP_345084893.1">
    <property type="nucleotide sequence ID" value="NZ_BAABFA010000024.1"/>
</dbReference>
<dbReference type="Proteomes" id="UP001500067">
    <property type="component" value="Unassembled WGS sequence"/>
</dbReference>
<evidence type="ECO:0000313" key="3">
    <source>
        <dbReference type="Proteomes" id="UP001500067"/>
    </source>
</evidence>
<feature type="chain" id="PRO_5045122671" description="TraB/GumN family protein" evidence="1">
    <location>
        <begin position="21"/>
        <end position="1156"/>
    </location>
</feature>
<evidence type="ECO:0000313" key="2">
    <source>
        <dbReference type="EMBL" id="GAA4469652.1"/>
    </source>
</evidence>
<gene>
    <name evidence="2" type="ORF">GCM10023093_29480</name>
</gene>
<accession>A0ABP8NMA8</accession>
<evidence type="ECO:0000256" key="1">
    <source>
        <dbReference type="SAM" id="SignalP"/>
    </source>
</evidence>
<feature type="signal peptide" evidence="1">
    <location>
        <begin position="1"/>
        <end position="20"/>
    </location>
</feature>